<evidence type="ECO:0000256" key="2">
    <source>
        <dbReference type="ARBA" id="ARBA00022737"/>
    </source>
</evidence>
<keyword evidence="6" id="KW-1185">Reference proteome</keyword>
<dbReference type="Gene3D" id="3.40.250.10">
    <property type="entry name" value="Rhodanese-like domain"/>
    <property type="match status" value="2"/>
</dbReference>
<dbReference type="PROSITE" id="PS50206">
    <property type="entry name" value="RHODANESE_3"/>
    <property type="match status" value="2"/>
</dbReference>
<dbReference type="PATRIC" id="fig|883113.3.peg.1153"/>
<dbReference type="STRING" id="883113.HMPREF9708_01158"/>
<evidence type="ECO:0000313" key="6">
    <source>
        <dbReference type="Proteomes" id="UP000006190"/>
    </source>
</evidence>
<dbReference type="InterPro" id="IPR001763">
    <property type="entry name" value="Rhodanese-like_dom"/>
</dbReference>
<dbReference type="AlphaFoldDB" id="H3NJW9"/>
<dbReference type="eggNOG" id="COG2897">
    <property type="taxonomic scope" value="Bacteria"/>
</dbReference>
<dbReference type="InterPro" id="IPR001307">
    <property type="entry name" value="Thiosulphate_STrfase_CS"/>
</dbReference>
<reference evidence="5 6" key="1">
    <citation type="submission" date="2012-01" db="EMBL/GenBank/DDBJ databases">
        <title>The Genome Sequence of Facklamia languida CCUG 37842.</title>
        <authorList>
            <consortium name="The Broad Institute Genome Sequencing Platform"/>
            <person name="Earl A."/>
            <person name="Ward D."/>
            <person name="Feldgarden M."/>
            <person name="Gevers D."/>
            <person name="Huys G."/>
            <person name="Young S.K."/>
            <person name="Zeng Q."/>
            <person name="Gargeya S."/>
            <person name="Fitzgerald M."/>
            <person name="Haas B."/>
            <person name="Abouelleil A."/>
            <person name="Alvarado L."/>
            <person name="Arachchi H.M."/>
            <person name="Berlin A."/>
            <person name="Chapman S.B."/>
            <person name="Gearin G."/>
            <person name="Goldberg J."/>
            <person name="Griggs A."/>
            <person name="Gujja S."/>
            <person name="Hansen M."/>
            <person name="Heiman D."/>
            <person name="Howarth C."/>
            <person name="Larimer J."/>
            <person name="Lui A."/>
            <person name="MacDonald P.J.P."/>
            <person name="McCowen C."/>
            <person name="Montmayeur A."/>
            <person name="Murphy C."/>
            <person name="Neiman D."/>
            <person name="Pearson M."/>
            <person name="Priest M."/>
            <person name="Roberts A."/>
            <person name="Saif S."/>
            <person name="Shea T."/>
            <person name="Sisk P."/>
            <person name="Stolte C."/>
            <person name="Sykes S."/>
            <person name="Wortman J."/>
            <person name="Nusbaum C."/>
            <person name="Birren B."/>
        </authorList>
    </citation>
    <scope>NUCLEOTIDE SEQUENCE [LARGE SCALE GENOMIC DNA]</scope>
    <source>
        <strain evidence="5 6">CCUG 37842</strain>
    </source>
</reference>
<organism evidence="5 6">
    <name type="scientific">Facklamia languida CCUG 37842</name>
    <dbReference type="NCBI Taxonomy" id="883113"/>
    <lineage>
        <taxon>Bacteria</taxon>
        <taxon>Bacillati</taxon>
        <taxon>Bacillota</taxon>
        <taxon>Bacilli</taxon>
        <taxon>Lactobacillales</taxon>
        <taxon>Aerococcaceae</taxon>
        <taxon>Facklamia</taxon>
    </lineage>
</organism>
<dbReference type="Pfam" id="PF00581">
    <property type="entry name" value="Rhodanese"/>
    <property type="match status" value="2"/>
</dbReference>
<comment type="catalytic activity">
    <reaction evidence="3">
        <text>thiosulfate + hydrogen cyanide = thiocyanate + sulfite + 2 H(+)</text>
        <dbReference type="Rhea" id="RHEA:16881"/>
        <dbReference type="ChEBI" id="CHEBI:15378"/>
        <dbReference type="ChEBI" id="CHEBI:17359"/>
        <dbReference type="ChEBI" id="CHEBI:18022"/>
        <dbReference type="ChEBI" id="CHEBI:18407"/>
        <dbReference type="ChEBI" id="CHEBI:33542"/>
        <dbReference type="EC" id="2.8.1.1"/>
    </reaction>
</comment>
<feature type="domain" description="Rhodanese" evidence="4">
    <location>
        <begin position="263"/>
        <end position="315"/>
    </location>
</feature>
<gene>
    <name evidence="5" type="ORF">HMPREF9708_01158</name>
</gene>
<dbReference type="OrthoDB" id="9770030at2"/>
<dbReference type="EMBL" id="AGEG01000014">
    <property type="protein sequence ID" value="EHR36486.1"/>
    <property type="molecule type" value="Genomic_DNA"/>
</dbReference>
<evidence type="ECO:0000256" key="3">
    <source>
        <dbReference type="ARBA" id="ARBA00047549"/>
    </source>
</evidence>
<dbReference type="InterPro" id="IPR051126">
    <property type="entry name" value="Thiosulfate_sulfurtransferase"/>
</dbReference>
<dbReference type="SMART" id="SM00450">
    <property type="entry name" value="RHOD"/>
    <property type="match status" value="2"/>
</dbReference>
<dbReference type="GO" id="GO:0004792">
    <property type="term" value="F:thiosulfate-cyanide sulfurtransferase activity"/>
    <property type="evidence" value="ECO:0007669"/>
    <property type="project" value="UniProtKB-EC"/>
</dbReference>
<evidence type="ECO:0000256" key="1">
    <source>
        <dbReference type="ARBA" id="ARBA00012245"/>
    </source>
</evidence>
<dbReference type="CDD" id="cd01448">
    <property type="entry name" value="TST_Repeat_1"/>
    <property type="match status" value="1"/>
</dbReference>
<sequence length="340" mass="38841">MSKDSSHLIDTNYQVAQAGADSRLLQADSPVMETDFFVSAQWLHDQICQEASNLIVLDVTRGKGNYPLEQNRTSEDYALGHIPGAIHLNTDELGEFKDYFNTPEQMREVFLKKGVHKDSQVVFYSIYARDILYIASRMAFAAYYLGVDQVKILDGGLQAWQRAGYPLETQENKGRPCDHFGCDVPARPEIYLRTPEDLVTYRKKHPESLLASVRTWNEYLGVNEGHQWNKGSGEIAGARYLGDELIANVQGELAAPSVYLSQWQKWGITPDQEVILYCGTSWRSSTAFFLLKHLGWKRVVMFDGSWYKYYLAHQEDPEQFPIQRGNPMGEPALEIIDERR</sequence>
<feature type="domain" description="Rhodanese" evidence="4">
    <location>
        <begin position="72"/>
        <end position="169"/>
    </location>
</feature>
<proteinExistence type="predicted"/>
<name>H3NJW9_9LACT</name>
<dbReference type="PROSITE" id="PS00380">
    <property type="entry name" value="RHODANESE_1"/>
    <property type="match status" value="1"/>
</dbReference>
<dbReference type="PANTHER" id="PTHR43855:SF1">
    <property type="entry name" value="THIOSULFATE SULFURTRANSFERASE"/>
    <property type="match status" value="1"/>
</dbReference>
<comment type="caution">
    <text evidence="5">The sequence shown here is derived from an EMBL/GenBank/DDBJ whole genome shotgun (WGS) entry which is preliminary data.</text>
</comment>
<dbReference type="SUPFAM" id="SSF52821">
    <property type="entry name" value="Rhodanese/Cell cycle control phosphatase"/>
    <property type="match status" value="2"/>
</dbReference>
<evidence type="ECO:0000259" key="4">
    <source>
        <dbReference type="PROSITE" id="PS50206"/>
    </source>
</evidence>
<dbReference type="RefSeq" id="WP_006309341.1">
    <property type="nucleotide sequence ID" value="NZ_JH601133.1"/>
</dbReference>
<dbReference type="PANTHER" id="PTHR43855">
    <property type="entry name" value="THIOSULFATE SULFURTRANSFERASE"/>
    <property type="match status" value="1"/>
</dbReference>
<keyword evidence="2" id="KW-0677">Repeat</keyword>
<dbReference type="Proteomes" id="UP000006190">
    <property type="component" value="Unassembled WGS sequence"/>
</dbReference>
<dbReference type="HOGENOM" id="CLU_031618_2_1_9"/>
<protein>
    <recommendedName>
        <fullName evidence="1">thiosulfate sulfurtransferase</fullName>
        <ecNumber evidence="1">2.8.1.1</ecNumber>
    </recommendedName>
</protein>
<dbReference type="EC" id="2.8.1.1" evidence="1"/>
<evidence type="ECO:0000313" key="5">
    <source>
        <dbReference type="EMBL" id="EHR36486.1"/>
    </source>
</evidence>
<dbReference type="InterPro" id="IPR036873">
    <property type="entry name" value="Rhodanese-like_dom_sf"/>
</dbReference>
<accession>H3NJW9</accession>